<dbReference type="AlphaFoldDB" id="A0ABD2W983"/>
<keyword evidence="7 9" id="KW-0030">Aminoacyl-tRNA synthetase</keyword>
<evidence type="ECO:0000259" key="10">
    <source>
        <dbReference type="Pfam" id="PF00133"/>
    </source>
</evidence>
<dbReference type="InterPro" id="IPR009080">
    <property type="entry name" value="tRNAsynth_Ia_anticodon-bd"/>
</dbReference>
<dbReference type="EC" id="6.1.1.5" evidence="2"/>
<sequence length="967" mass="111093">MTKSLKRFINIGNILYYRQSQMQCRVFSSQKEKFVEKRYSDTVILPKTNFQAKIHGKKRIEMDQYIKDKCGFSELYNWQRANLKGPDFVLHDGPPYANGDPHMGHTINKILKDITIRSKVIKGQRVHYIPGWDCHGLPIELKALSSTKKNNYSDLSPLQIRAQARKFAEEAICKQRQIFASWGIMADWKDTGCYFTYNPDYVKNQFRQFYNLYQKNLVYRDFKPVYVSPSTRTALAESELEYKDNHQSLCATVRLLLVDLPEKLASFGDKPIYALSWTTTPWTLVANQALSYCSNAKYCLAKDYSSNLYILASDLITSNQEKIGPLSVLKTFMGCELFGTTYAHPITGEVLPFLAGNHVNTEQGTGLVHTAPAHGQEDFLVALENKIAIKSFVNEDGKYNAQAGPDFEGISVLEQGTNAVIAKIGQDILNTETITHSYPYDWRTKKPVIVLASYQWFIDTNSIKDKAIECVQKINIYPEQNRVSWKNALVSQLQKRPYWCISRQRVWGTPIPVLFYKGTNKVFISGKWIDRLEKLVNKYGNEFWWELSIEKLLGQKLIAELNVEPSSLEKGNDILDIWFDSGVSWSTVLTNKKANLYMEGMDQFNGWFQSSLLTSVALQECSPYDDLFVHGFAVDDKNNKMSKSIGNVINPELITKGGKDINKNPVYGIDVLRWWVASHGTQHTLIPMKNTLLQGSADTIHKFRLVFKFLLGALQSNYEIKNAMVEPQYKYLDKYMLYQLYHYHHNIQSMYEKYQYHNVSRTIVNFITNDVSAIYCHLIKDRIYCEKLDSPYRLGALDVIAIALAITVRSIAPILPHLAEEIWLHHPENLTSVPLFHVKQNIMESWNNSEAKIIVARALDLKNVINKIISFDKHMNNPWLLKATVEVNSEDYKLLSMLQNSETTCVSELCDICQLSSITLLKNNSIKSMNVTLNKIENQHLCKRCRRYPESGNEEMCNRCSEILCSM</sequence>
<evidence type="ECO:0000259" key="11">
    <source>
        <dbReference type="Pfam" id="PF08264"/>
    </source>
</evidence>
<dbReference type="SUPFAM" id="SSF47323">
    <property type="entry name" value="Anticodon-binding domain of a subclass of class I aminoacyl-tRNA synthetases"/>
    <property type="match status" value="1"/>
</dbReference>
<feature type="domain" description="Methionyl/Valyl/Leucyl/Isoleucyl-tRNA synthetase anticodon-binding" evidence="11">
    <location>
        <begin position="733"/>
        <end position="868"/>
    </location>
</feature>
<evidence type="ECO:0000256" key="2">
    <source>
        <dbReference type="ARBA" id="ARBA00013165"/>
    </source>
</evidence>
<dbReference type="GO" id="GO:0004822">
    <property type="term" value="F:isoleucine-tRNA ligase activity"/>
    <property type="evidence" value="ECO:0007669"/>
    <property type="project" value="UniProtKB-EC"/>
</dbReference>
<dbReference type="InterPro" id="IPR014729">
    <property type="entry name" value="Rossmann-like_a/b/a_fold"/>
</dbReference>
<evidence type="ECO:0000256" key="1">
    <source>
        <dbReference type="ARBA" id="ARBA00005594"/>
    </source>
</evidence>
<dbReference type="InterPro" id="IPR050081">
    <property type="entry name" value="Ile-tRNA_ligase"/>
</dbReference>
<evidence type="ECO:0000256" key="9">
    <source>
        <dbReference type="RuleBase" id="RU363035"/>
    </source>
</evidence>
<dbReference type="Proteomes" id="UP001627154">
    <property type="component" value="Unassembled WGS sequence"/>
</dbReference>
<dbReference type="InterPro" id="IPR002301">
    <property type="entry name" value="Ile-tRNA-ligase"/>
</dbReference>
<evidence type="ECO:0000256" key="3">
    <source>
        <dbReference type="ARBA" id="ARBA00022598"/>
    </source>
</evidence>
<proteinExistence type="inferred from homology"/>
<reference evidence="12 13" key="1">
    <citation type="journal article" date="2024" name="bioRxiv">
        <title>A reference genome for Trichogramma kaykai: A tiny desert-dwelling parasitoid wasp with competing sex-ratio distorters.</title>
        <authorList>
            <person name="Culotta J."/>
            <person name="Lindsey A.R."/>
        </authorList>
    </citation>
    <scope>NUCLEOTIDE SEQUENCE [LARGE SCALE GENOMIC DNA]</scope>
    <source>
        <strain evidence="12 13">KSX58</strain>
    </source>
</reference>
<dbReference type="SUPFAM" id="SSF52374">
    <property type="entry name" value="Nucleotidylyl transferase"/>
    <property type="match status" value="1"/>
</dbReference>
<evidence type="ECO:0000313" key="12">
    <source>
        <dbReference type="EMBL" id="KAL3389513.1"/>
    </source>
</evidence>
<dbReference type="PRINTS" id="PR00984">
    <property type="entry name" value="TRNASYNTHILE"/>
</dbReference>
<dbReference type="CDD" id="cd07960">
    <property type="entry name" value="Anticodon_Ia_Ile_BEm"/>
    <property type="match status" value="1"/>
</dbReference>
<dbReference type="Pfam" id="PF08264">
    <property type="entry name" value="Anticodon_1"/>
    <property type="match status" value="1"/>
</dbReference>
<evidence type="ECO:0000313" key="13">
    <source>
        <dbReference type="Proteomes" id="UP001627154"/>
    </source>
</evidence>
<keyword evidence="6 9" id="KW-0648">Protein biosynthesis</keyword>
<accession>A0ABD2W983</accession>
<dbReference type="InterPro" id="IPR013155">
    <property type="entry name" value="M/V/L/I-tRNA-synth_anticd-bd"/>
</dbReference>
<dbReference type="PROSITE" id="PS00178">
    <property type="entry name" value="AA_TRNA_LIGASE_I"/>
    <property type="match status" value="1"/>
</dbReference>
<dbReference type="Pfam" id="PF00133">
    <property type="entry name" value="tRNA-synt_1"/>
    <property type="match status" value="1"/>
</dbReference>
<evidence type="ECO:0000256" key="4">
    <source>
        <dbReference type="ARBA" id="ARBA00022741"/>
    </source>
</evidence>
<keyword evidence="13" id="KW-1185">Reference proteome</keyword>
<keyword evidence="3 9" id="KW-0436">Ligase</keyword>
<evidence type="ECO:0000256" key="8">
    <source>
        <dbReference type="ARBA" id="ARBA00032665"/>
    </source>
</evidence>
<dbReference type="Gene3D" id="1.10.730.20">
    <property type="match status" value="1"/>
</dbReference>
<organism evidence="12 13">
    <name type="scientific">Trichogramma kaykai</name>
    <dbReference type="NCBI Taxonomy" id="54128"/>
    <lineage>
        <taxon>Eukaryota</taxon>
        <taxon>Metazoa</taxon>
        <taxon>Ecdysozoa</taxon>
        <taxon>Arthropoda</taxon>
        <taxon>Hexapoda</taxon>
        <taxon>Insecta</taxon>
        <taxon>Pterygota</taxon>
        <taxon>Neoptera</taxon>
        <taxon>Endopterygota</taxon>
        <taxon>Hymenoptera</taxon>
        <taxon>Apocrita</taxon>
        <taxon>Proctotrupomorpha</taxon>
        <taxon>Chalcidoidea</taxon>
        <taxon>Trichogrammatidae</taxon>
        <taxon>Trichogramma</taxon>
    </lineage>
</organism>
<dbReference type="PANTHER" id="PTHR42765">
    <property type="entry name" value="SOLEUCYL-TRNA SYNTHETASE"/>
    <property type="match status" value="1"/>
</dbReference>
<dbReference type="FunFam" id="3.90.740.10:FF:000009">
    <property type="entry name" value="Isoleucyl-tRNA synthetase 2, mitochondrial"/>
    <property type="match status" value="1"/>
</dbReference>
<gene>
    <name evidence="12" type="ORF">TKK_015722</name>
</gene>
<comment type="caution">
    <text evidence="12">The sequence shown here is derived from an EMBL/GenBank/DDBJ whole genome shotgun (WGS) entry which is preliminary data.</text>
</comment>
<evidence type="ECO:0000256" key="6">
    <source>
        <dbReference type="ARBA" id="ARBA00022917"/>
    </source>
</evidence>
<keyword evidence="5 9" id="KW-0067">ATP-binding</keyword>
<keyword evidence="4 9" id="KW-0547">Nucleotide-binding</keyword>
<comment type="similarity">
    <text evidence="1 9">Belongs to the class-I aminoacyl-tRNA synthetase family.</text>
</comment>
<dbReference type="PANTHER" id="PTHR42765:SF1">
    <property type="entry name" value="ISOLEUCINE--TRNA LIGASE, MITOCHONDRIAL"/>
    <property type="match status" value="1"/>
</dbReference>
<dbReference type="InterPro" id="IPR033708">
    <property type="entry name" value="Anticodon_Ile_BEm"/>
</dbReference>
<evidence type="ECO:0000256" key="5">
    <source>
        <dbReference type="ARBA" id="ARBA00022840"/>
    </source>
</evidence>
<evidence type="ECO:0000256" key="7">
    <source>
        <dbReference type="ARBA" id="ARBA00023146"/>
    </source>
</evidence>
<name>A0ABD2W983_9HYME</name>
<protein>
    <recommendedName>
        <fullName evidence="2">isoleucine--tRNA ligase</fullName>
        <ecNumber evidence="2">6.1.1.5</ecNumber>
    </recommendedName>
    <alternativeName>
        <fullName evidence="8">Isoleucyl-tRNA synthetase</fullName>
    </alternativeName>
</protein>
<dbReference type="EMBL" id="JBJJXI010000123">
    <property type="protein sequence ID" value="KAL3389513.1"/>
    <property type="molecule type" value="Genomic_DNA"/>
</dbReference>
<dbReference type="InterPro" id="IPR001412">
    <property type="entry name" value="aa-tRNA-synth_I_CS"/>
</dbReference>
<dbReference type="Gene3D" id="3.90.740.10">
    <property type="entry name" value="Valyl/Leucyl/Isoleucyl-tRNA synthetase, editing domain"/>
    <property type="match status" value="1"/>
</dbReference>
<dbReference type="Gene3D" id="3.40.50.620">
    <property type="entry name" value="HUPs"/>
    <property type="match status" value="2"/>
</dbReference>
<dbReference type="GO" id="GO:0006412">
    <property type="term" value="P:translation"/>
    <property type="evidence" value="ECO:0007669"/>
    <property type="project" value="UniProtKB-KW"/>
</dbReference>
<feature type="domain" description="Aminoacyl-tRNA synthetase class Ia" evidence="10">
    <location>
        <begin position="81"/>
        <end position="679"/>
    </location>
</feature>
<dbReference type="InterPro" id="IPR002300">
    <property type="entry name" value="aa-tRNA-synth_Ia"/>
</dbReference>
<dbReference type="GO" id="GO:0005524">
    <property type="term" value="F:ATP binding"/>
    <property type="evidence" value="ECO:0007669"/>
    <property type="project" value="UniProtKB-KW"/>
</dbReference>
<dbReference type="SUPFAM" id="SSF50677">
    <property type="entry name" value="ValRS/IleRS/LeuRS editing domain"/>
    <property type="match status" value="1"/>
</dbReference>
<dbReference type="NCBIfam" id="TIGR00392">
    <property type="entry name" value="ileS"/>
    <property type="match status" value="1"/>
</dbReference>
<dbReference type="InterPro" id="IPR009008">
    <property type="entry name" value="Val/Leu/Ile-tRNA-synth_edit"/>
</dbReference>